<dbReference type="AlphaFoldDB" id="A0A6A5WJN5"/>
<evidence type="ECO:0000313" key="2">
    <source>
        <dbReference type="Proteomes" id="UP000799779"/>
    </source>
</evidence>
<accession>A0A6A5WJN5</accession>
<name>A0A6A5WJN5_9PLEO</name>
<proteinExistence type="predicted"/>
<keyword evidence="2" id="KW-1185">Reference proteome</keyword>
<gene>
    <name evidence="1" type="ORF">P154DRAFT_575306</name>
</gene>
<organism evidence="1 2">
    <name type="scientific">Amniculicola lignicola CBS 123094</name>
    <dbReference type="NCBI Taxonomy" id="1392246"/>
    <lineage>
        <taxon>Eukaryota</taxon>
        <taxon>Fungi</taxon>
        <taxon>Dikarya</taxon>
        <taxon>Ascomycota</taxon>
        <taxon>Pezizomycotina</taxon>
        <taxon>Dothideomycetes</taxon>
        <taxon>Pleosporomycetidae</taxon>
        <taxon>Pleosporales</taxon>
        <taxon>Amniculicolaceae</taxon>
        <taxon>Amniculicola</taxon>
    </lineage>
</organism>
<sequence length="409" mass="45847">MADTNVAAVETDERCWKCILQDLKCDSKPICQACRDLVGSDTTYILTCRRGKVATDFEGSLQDVVELSDSSWILSSDDASCKITVDYCKLGLDVWIQYGIVDLPRIFEHITSNDGGSTAQGSAVQMFLEQFETVNERWPNFHETLSESFIKIAATHQKFLLRSPLELGEIRDLDHPLITKSPILNALRLFVISHSLANFGHHFPYGWLIDSEVSSDGYALPGGEAKLKPNPDASRPPAILAHIFAIRLEDGVGSLTEHELRQSNDTIAVLLENALESSKALLLTHGPEHWHTVFFTLCILVLALNNLQLEGYTDVFRLFYCKMRDGVEDLAALYLHCSGDLHALYEERIDKDWLETVVGTQAYNSLDDSWGEYLDLNDTWVVNRDEGEVVSNAEDFIMYLDNMTAGFVG</sequence>
<dbReference type="OrthoDB" id="3795311at2759"/>
<dbReference type="EMBL" id="ML977584">
    <property type="protein sequence ID" value="KAF2001238.1"/>
    <property type="molecule type" value="Genomic_DNA"/>
</dbReference>
<dbReference type="Proteomes" id="UP000799779">
    <property type="component" value="Unassembled WGS sequence"/>
</dbReference>
<reference evidence="1" key="1">
    <citation type="journal article" date="2020" name="Stud. Mycol.">
        <title>101 Dothideomycetes genomes: a test case for predicting lifestyles and emergence of pathogens.</title>
        <authorList>
            <person name="Haridas S."/>
            <person name="Albert R."/>
            <person name="Binder M."/>
            <person name="Bloem J."/>
            <person name="Labutti K."/>
            <person name="Salamov A."/>
            <person name="Andreopoulos B."/>
            <person name="Baker S."/>
            <person name="Barry K."/>
            <person name="Bills G."/>
            <person name="Bluhm B."/>
            <person name="Cannon C."/>
            <person name="Castanera R."/>
            <person name="Culley D."/>
            <person name="Daum C."/>
            <person name="Ezra D."/>
            <person name="Gonzalez J."/>
            <person name="Henrissat B."/>
            <person name="Kuo A."/>
            <person name="Liang C."/>
            <person name="Lipzen A."/>
            <person name="Lutzoni F."/>
            <person name="Magnuson J."/>
            <person name="Mondo S."/>
            <person name="Nolan M."/>
            <person name="Ohm R."/>
            <person name="Pangilinan J."/>
            <person name="Park H.-J."/>
            <person name="Ramirez L."/>
            <person name="Alfaro M."/>
            <person name="Sun H."/>
            <person name="Tritt A."/>
            <person name="Yoshinaga Y."/>
            <person name="Zwiers L.-H."/>
            <person name="Turgeon B."/>
            <person name="Goodwin S."/>
            <person name="Spatafora J."/>
            <person name="Crous P."/>
            <person name="Grigoriev I."/>
        </authorList>
    </citation>
    <scope>NUCLEOTIDE SEQUENCE</scope>
    <source>
        <strain evidence="1">CBS 123094</strain>
    </source>
</reference>
<protein>
    <submittedName>
        <fullName evidence="1">Uncharacterized protein</fullName>
    </submittedName>
</protein>
<evidence type="ECO:0000313" key="1">
    <source>
        <dbReference type="EMBL" id="KAF2001238.1"/>
    </source>
</evidence>